<gene>
    <name evidence="1" type="ORF">BCV71DRAFT_237711</name>
</gene>
<dbReference type="AlphaFoldDB" id="A0A1X0RTD4"/>
<proteinExistence type="predicted"/>
<evidence type="ECO:0000313" key="1">
    <source>
        <dbReference type="EMBL" id="ORE15260.1"/>
    </source>
</evidence>
<dbReference type="Proteomes" id="UP000242381">
    <property type="component" value="Unassembled WGS sequence"/>
</dbReference>
<protein>
    <submittedName>
        <fullName evidence="1">Uncharacterized protein</fullName>
    </submittedName>
</protein>
<dbReference type="EMBL" id="KV921432">
    <property type="protein sequence ID" value="ORE15260.1"/>
    <property type="molecule type" value="Genomic_DNA"/>
</dbReference>
<organism evidence="1 2">
    <name type="scientific">Rhizopus microsporus</name>
    <dbReference type="NCBI Taxonomy" id="58291"/>
    <lineage>
        <taxon>Eukaryota</taxon>
        <taxon>Fungi</taxon>
        <taxon>Fungi incertae sedis</taxon>
        <taxon>Mucoromycota</taxon>
        <taxon>Mucoromycotina</taxon>
        <taxon>Mucoromycetes</taxon>
        <taxon>Mucorales</taxon>
        <taxon>Mucorineae</taxon>
        <taxon>Rhizopodaceae</taxon>
        <taxon>Rhizopus</taxon>
    </lineage>
</organism>
<accession>A0A1X0RTD4</accession>
<evidence type="ECO:0000313" key="2">
    <source>
        <dbReference type="Proteomes" id="UP000242381"/>
    </source>
</evidence>
<name>A0A1X0RTD4_RHIZD</name>
<reference evidence="1 2" key="1">
    <citation type="journal article" date="2016" name="Proc. Natl. Acad. Sci. U.S.A.">
        <title>Lipid metabolic changes in an early divergent fungus govern the establishment of a mutualistic symbiosis with endobacteria.</title>
        <authorList>
            <person name="Lastovetsky O.A."/>
            <person name="Gaspar M.L."/>
            <person name="Mondo S.J."/>
            <person name="LaButti K.M."/>
            <person name="Sandor L."/>
            <person name="Grigoriev I.V."/>
            <person name="Henry S.A."/>
            <person name="Pawlowska T.E."/>
        </authorList>
    </citation>
    <scope>NUCLEOTIDE SEQUENCE [LARGE SCALE GENOMIC DNA]</scope>
    <source>
        <strain evidence="1 2">ATCC 11559</strain>
    </source>
</reference>
<sequence length="209" mass="23673">MKILAEEQLSVEGVPLLSITMIPYIDQMQSWSKCTSKLMHESICLLEATDNIKCVPYVALHLRILLMNREENFDLEQGTIHSIKHGIKHGGQCCQALRAKAVQLDDKMKAMMTCCVTLTSVAKFSQPEGRNICYNAATSHTLFHRNRANNRSFVHSDFADLLGSASITTLSLCYEPPSWSTLIIKWNEIRLIDQGPGDILVLRDFNWFK</sequence>